<gene>
    <name evidence="1" type="ORF">PSON_ATCC_30995.1.T0840184</name>
</gene>
<dbReference type="AlphaFoldDB" id="A0A8S1PQZ8"/>
<reference evidence="1" key="1">
    <citation type="submission" date="2021-01" db="EMBL/GenBank/DDBJ databases">
        <authorList>
            <consortium name="Genoscope - CEA"/>
            <person name="William W."/>
        </authorList>
    </citation>
    <scope>NUCLEOTIDE SEQUENCE</scope>
</reference>
<evidence type="ECO:0000313" key="1">
    <source>
        <dbReference type="EMBL" id="CAD8105496.1"/>
    </source>
</evidence>
<evidence type="ECO:0000313" key="2">
    <source>
        <dbReference type="Proteomes" id="UP000692954"/>
    </source>
</evidence>
<name>A0A8S1PQZ8_9CILI</name>
<sequence length="126" mass="14863">MLSKGTLSMRIRFNFIRRILSFTSNIHNYIILRLNQINYPYYNPTTIDSPVIVNRGIFLFQQVCLTQLIFRLLMIDSFSKTIKELGLSNSHLFFKIFLQKSQVIQKLLFAFMILLLSNQNVLLKQV</sequence>
<protein>
    <submittedName>
        <fullName evidence="1">Uncharacterized protein</fullName>
    </submittedName>
</protein>
<organism evidence="1 2">
    <name type="scientific">Paramecium sonneborni</name>
    <dbReference type="NCBI Taxonomy" id="65129"/>
    <lineage>
        <taxon>Eukaryota</taxon>
        <taxon>Sar</taxon>
        <taxon>Alveolata</taxon>
        <taxon>Ciliophora</taxon>
        <taxon>Intramacronucleata</taxon>
        <taxon>Oligohymenophorea</taxon>
        <taxon>Peniculida</taxon>
        <taxon>Parameciidae</taxon>
        <taxon>Paramecium</taxon>
    </lineage>
</organism>
<keyword evidence="2" id="KW-1185">Reference proteome</keyword>
<dbReference type="Proteomes" id="UP000692954">
    <property type="component" value="Unassembled WGS sequence"/>
</dbReference>
<comment type="caution">
    <text evidence="1">The sequence shown here is derived from an EMBL/GenBank/DDBJ whole genome shotgun (WGS) entry which is preliminary data.</text>
</comment>
<dbReference type="EMBL" id="CAJJDN010000084">
    <property type="protein sequence ID" value="CAD8105496.1"/>
    <property type="molecule type" value="Genomic_DNA"/>
</dbReference>
<accession>A0A8S1PQZ8</accession>
<proteinExistence type="predicted"/>